<keyword evidence="2" id="KW-1185">Reference proteome</keyword>
<dbReference type="AlphaFoldDB" id="A0A2T0WDJ7"/>
<organism evidence="1 2">
    <name type="scientific">Mongoliibacter ruber</name>
    <dbReference type="NCBI Taxonomy" id="1750599"/>
    <lineage>
        <taxon>Bacteria</taxon>
        <taxon>Pseudomonadati</taxon>
        <taxon>Bacteroidota</taxon>
        <taxon>Cytophagia</taxon>
        <taxon>Cytophagales</taxon>
        <taxon>Cyclobacteriaceae</taxon>
        <taxon>Mongoliibacter</taxon>
    </lineage>
</organism>
<dbReference type="EMBL" id="PVTR01000017">
    <property type="protein sequence ID" value="PRY84783.1"/>
    <property type="molecule type" value="Genomic_DNA"/>
</dbReference>
<proteinExistence type="predicted"/>
<sequence>MNRNKEYNMELPVINYYIIEKDRTLVNIIKKALSMERYRCLGVSVVPENVDNKVDKIDTIPDIFFVGNVKNDLEVIDNISRTYKKSRVLRIYSKSKIYKKNIPTNENIRQGNFLIL</sequence>
<dbReference type="RefSeq" id="WP_106135434.1">
    <property type="nucleotide sequence ID" value="NZ_PVTR01000017.1"/>
</dbReference>
<gene>
    <name evidence="1" type="ORF">CLW00_11760</name>
</gene>
<evidence type="ECO:0000313" key="1">
    <source>
        <dbReference type="EMBL" id="PRY84783.1"/>
    </source>
</evidence>
<comment type="caution">
    <text evidence="1">The sequence shown here is derived from an EMBL/GenBank/DDBJ whole genome shotgun (WGS) entry which is preliminary data.</text>
</comment>
<accession>A0A2T0WDJ7</accession>
<evidence type="ECO:0000313" key="2">
    <source>
        <dbReference type="Proteomes" id="UP000238157"/>
    </source>
</evidence>
<evidence type="ECO:0008006" key="3">
    <source>
        <dbReference type="Google" id="ProtNLM"/>
    </source>
</evidence>
<reference evidence="1 2" key="1">
    <citation type="submission" date="2018-03" db="EMBL/GenBank/DDBJ databases">
        <title>Genomic Encyclopedia of Archaeal and Bacterial Type Strains, Phase II (KMG-II): from individual species to whole genera.</title>
        <authorList>
            <person name="Goeker M."/>
        </authorList>
    </citation>
    <scope>NUCLEOTIDE SEQUENCE [LARGE SCALE GENOMIC DNA]</scope>
    <source>
        <strain evidence="1 2">DSM 27929</strain>
    </source>
</reference>
<protein>
    <recommendedName>
        <fullName evidence="3">Response regulatory domain-containing protein</fullName>
    </recommendedName>
</protein>
<dbReference type="Proteomes" id="UP000238157">
    <property type="component" value="Unassembled WGS sequence"/>
</dbReference>
<name>A0A2T0WDJ7_9BACT</name>